<feature type="transmembrane region" description="Helical" evidence="7">
    <location>
        <begin position="384"/>
        <end position="405"/>
    </location>
</feature>
<dbReference type="InterPro" id="IPR036259">
    <property type="entry name" value="MFS_trans_sf"/>
</dbReference>
<dbReference type="SUPFAM" id="SSF103473">
    <property type="entry name" value="MFS general substrate transporter"/>
    <property type="match status" value="1"/>
</dbReference>
<feature type="domain" description="Major facilitator superfamily (MFS) profile" evidence="8">
    <location>
        <begin position="11"/>
        <end position="408"/>
    </location>
</feature>
<comment type="subcellular location">
    <subcellularLocation>
        <location evidence="1">Cell membrane</location>
        <topology evidence="1">Multi-pass membrane protein</topology>
    </subcellularLocation>
</comment>
<keyword evidence="3" id="KW-1003">Cell membrane</keyword>
<sequence length="420" mass="45290">MSESTSKLPSAFNRLWRSSIVSNLADGLLRTVVPIYAISLTESPILISLISAMTLLPWLFFAVIIGTLADRIDRKKLLIYSNLLRTSVVAAMAVAISAGVMTIYLLLALIFIAGACEVSIDTTAQSMIPELLEKDQLERGNSRLYIAETVISQFIGSPLSGFLYAIAVVAPFYSASAGYLVALALLVLMPYQSLNRTVREAKDSSSPEDARARFIDELKFGIRYLFTHQRLRQLVIITTILGFLFSASSATAALFMVKELGLDPRYFGVVLAIQGVGGVAGGLLANRLSTRFTRGKTLAATMILATALIALTGLVPNIYLFTVVATVAGMASTIWNILLMSTYQVLIPNHLYGRIHGARRTIVWGLMPIGAFLGGVIATGGLRLPFIICGILGFIVAIRALPFVISVANSTISEEESETA</sequence>
<keyword evidence="6 7" id="KW-0472">Membrane</keyword>
<dbReference type="CDD" id="cd06173">
    <property type="entry name" value="MFS_MefA_like"/>
    <property type="match status" value="1"/>
</dbReference>
<organism evidence="9">
    <name type="scientific">freshwater metagenome</name>
    <dbReference type="NCBI Taxonomy" id="449393"/>
    <lineage>
        <taxon>unclassified sequences</taxon>
        <taxon>metagenomes</taxon>
        <taxon>ecological metagenomes</taxon>
    </lineage>
</organism>
<name>A0A6J6D944_9ZZZZ</name>
<keyword evidence="2" id="KW-0813">Transport</keyword>
<keyword evidence="4 7" id="KW-0812">Transmembrane</keyword>
<feature type="transmembrane region" description="Helical" evidence="7">
    <location>
        <begin position="361"/>
        <end position="378"/>
    </location>
</feature>
<feature type="transmembrane region" description="Helical" evidence="7">
    <location>
        <begin position="297"/>
        <end position="315"/>
    </location>
</feature>
<evidence type="ECO:0000259" key="8">
    <source>
        <dbReference type="PROSITE" id="PS50850"/>
    </source>
</evidence>
<evidence type="ECO:0000256" key="7">
    <source>
        <dbReference type="SAM" id="Phobius"/>
    </source>
</evidence>
<feature type="transmembrane region" description="Helical" evidence="7">
    <location>
        <begin position="162"/>
        <end position="189"/>
    </location>
</feature>
<feature type="transmembrane region" description="Helical" evidence="7">
    <location>
        <begin position="45"/>
        <end position="68"/>
    </location>
</feature>
<feature type="transmembrane region" description="Helical" evidence="7">
    <location>
        <begin position="266"/>
        <end position="285"/>
    </location>
</feature>
<dbReference type="Gene3D" id="1.20.1250.20">
    <property type="entry name" value="MFS general substrate transporter like domains"/>
    <property type="match status" value="1"/>
</dbReference>
<dbReference type="InterPro" id="IPR020846">
    <property type="entry name" value="MFS_dom"/>
</dbReference>
<dbReference type="PROSITE" id="PS50850">
    <property type="entry name" value="MFS"/>
    <property type="match status" value="1"/>
</dbReference>
<gene>
    <name evidence="9" type="ORF">UFOPK1650_00086</name>
</gene>
<reference evidence="9" key="1">
    <citation type="submission" date="2020-05" db="EMBL/GenBank/DDBJ databases">
        <authorList>
            <person name="Chiriac C."/>
            <person name="Salcher M."/>
            <person name="Ghai R."/>
            <person name="Kavagutti S V."/>
        </authorList>
    </citation>
    <scope>NUCLEOTIDE SEQUENCE</scope>
</reference>
<evidence type="ECO:0000256" key="6">
    <source>
        <dbReference type="ARBA" id="ARBA00023136"/>
    </source>
</evidence>
<dbReference type="InterPro" id="IPR010290">
    <property type="entry name" value="TM_effector"/>
</dbReference>
<evidence type="ECO:0000256" key="3">
    <source>
        <dbReference type="ARBA" id="ARBA00022475"/>
    </source>
</evidence>
<dbReference type="EMBL" id="CAEZTJ010000005">
    <property type="protein sequence ID" value="CAB4559824.1"/>
    <property type="molecule type" value="Genomic_DNA"/>
</dbReference>
<dbReference type="PANTHER" id="PTHR23513">
    <property type="entry name" value="INTEGRAL MEMBRANE EFFLUX PROTEIN-RELATED"/>
    <property type="match status" value="1"/>
</dbReference>
<feature type="transmembrane region" description="Helical" evidence="7">
    <location>
        <begin position="321"/>
        <end position="340"/>
    </location>
</feature>
<dbReference type="PANTHER" id="PTHR23513:SF6">
    <property type="entry name" value="MAJOR FACILITATOR SUPERFAMILY ASSOCIATED DOMAIN-CONTAINING PROTEIN"/>
    <property type="match status" value="1"/>
</dbReference>
<keyword evidence="5 7" id="KW-1133">Transmembrane helix</keyword>
<proteinExistence type="predicted"/>
<dbReference type="GO" id="GO:0005886">
    <property type="term" value="C:plasma membrane"/>
    <property type="evidence" value="ECO:0007669"/>
    <property type="project" value="UniProtKB-SubCell"/>
</dbReference>
<feature type="transmembrane region" description="Helical" evidence="7">
    <location>
        <begin position="234"/>
        <end position="254"/>
    </location>
</feature>
<evidence type="ECO:0000256" key="5">
    <source>
        <dbReference type="ARBA" id="ARBA00022989"/>
    </source>
</evidence>
<dbReference type="AlphaFoldDB" id="A0A6J6D944"/>
<evidence type="ECO:0000256" key="2">
    <source>
        <dbReference type="ARBA" id="ARBA00022448"/>
    </source>
</evidence>
<feature type="transmembrane region" description="Helical" evidence="7">
    <location>
        <begin position="88"/>
        <end position="113"/>
    </location>
</feature>
<evidence type="ECO:0000256" key="1">
    <source>
        <dbReference type="ARBA" id="ARBA00004651"/>
    </source>
</evidence>
<evidence type="ECO:0000256" key="4">
    <source>
        <dbReference type="ARBA" id="ARBA00022692"/>
    </source>
</evidence>
<evidence type="ECO:0000313" key="9">
    <source>
        <dbReference type="EMBL" id="CAB4559824.1"/>
    </source>
</evidence>
<dbReference type="GO" id="GO:0022857">
    <property type="term" value="F:transmembrane transporter activity"/>
    <property type="evidence" value="ECO:0007669"/>
    <property type="project" value="InterPro"/>
</dbReference>
<protein>
    <submittedName>
        <fullName evidence="9">Unannotated protein</fullName>
    </submittedName>
</protein>
<accession>A0A6J6D944</accession>
<dbReference type="Pfam" id="PF05977">
    <property type="entry name" value="MFS_3"/>
    <property type="match status" value="1"/>
</dbReference>